<dbReference type="RefSeq" id="WP_235704555.1">
    <property type="nucleotide sequence ID" value="NZ_JAKGBZ010000021.1"/>
</dbReference>
<dbReference type="InterPro" id="IPR010982">
    <property type="entry name" value="Lambda_DNA-bd_dom_sf"/>
</dbReference>
<gene>
    <name evidence="5" type="ORF">L2A60_11655</name>
</gene>
<dbReference type="Gene3D" id="1.10.260.40">
    <property type="entry name" value="lambda repressor-like DNA-binding domains"/>
    <property type="match status" value="1"/>
</dbReference>
<dbReference type="Pfam" id="PF01381">
    <property type="entry name" value="HTH_3"/>
    <property type="match status" value="1"/>
</dbReference>
<organism evidence="5 6">
    <name type="scientific">Acidiphilium iwatense</name>
    <dbReference type="NCBI Taxonomy" id="768198"/>
    <lineage>
        <taxon>Bacteria</taxon>
        <taxon>Pseudomonadati</taxon>
        <taxon>Pseudomonadota</taxon>
        <taxon>Alphaproteobacteria</taxon>
        <taxon>Acetobacterales</taxon>
        <taxon>Acidocellaceae</taxon>
        <taxon>Acidiphilium</taxon>
    </lineage>
</organism>
<name>A0ABS9DX60_9PROT</name>
<dbReference type="PROSITE" id="PS50943">
    <property type="entry name" value="HTH_CROC1"/>
    <property type="match status" value="1"/>
</dbReference>
<accession>A0ABS9DX60</accession>
<protein>
    <submittedName>
        <fullName evidence="5">Helix-turn-helix transcriptional regulator</fullName>
    </submittedName>
</protein>
<comment type="caution">
    <text evidence="5">The sequence shown here is derived from an EMBL/GenBank/DDBJ whole genome shotgun (WGS) entry which is preliminary data.</text>
</comment>
<reference evidence="5 6" key="1">
    <citation type="submission" date="2022-01" db="EMBL/GenBank/DDBJ databases">
        <authorList>
            <person name="Won M."/>
            <person name="Kim S.-J."/>
            <person name="Kwon S.-W."/>
        </authorList>
    </citation>
    <scope>NUCLEOTIDE SEQUENCE [LARGE SCALE GENOMIC DNA]</scope>
    <source>
        <strain evidence="5 6">KCTC 23505</strain>
    </source>
</reference>
<sequence length="86" mass="9409">MEIRDILARNLRLYRQLRGLSQEELAHRAGVDRTYVSALERSVYGVTIDLLDKLAVALDVEAADLLQRSKPSGLGGSEIDEARGGG</sequence>
<dbReference type="SUPFAM" id="SSF47413">
    <property type="entry name" value="lambda repressor-like DNA-binding domains"/>
    <property type="match status" value="1"/>
</dbReference>
<keyword evidence="2" id="KW-0238">DNA-binding</keyword>
<evidence type="ECO:0000256" key="3">
    <source>
        <dbReference type="ARBA" id="ARBA00023163"/>
    </source>
</evidence>
<dbReference type="PANTHER" id="PTHR46797:SF23">
    <property type="entry name" value="HTH-TYPE TRANSCRIPTIONAL REGULATOR SUTR"/>
    <property type="match status" value="1"/>
</dbReference>
<proteinExistence type="predicted"/>
<evidence type="ECO:0000313" key="5">
    <source>
        <dbReference type="EMBL" id="MCF3947331.1"/>
    </source>
</evidence>
<dbReference type="CDD" id="cd00093">
    <property type="entry name" value="HTH_XRE"/>
    <property type="match status" value="1"/>
</dbReference>
<keyword evidence="6" id="KW-1185">Reference proteome</keyword>
<evidence type="ECO:0000256" key="2">
    <source>
        <dbReference type="ARBA" id="ARBA00023125"/>
    </source>
</evidence>
<dbReference type="PANTHER" id="PTHR46797">
    <property type="entry name" value="HTH-TYPE TRANSCRIPTIONAL REGULATOR"/>
    <property type="match status" value="1"/>
</dbReference>
<dbReference type="EMBL" id="JAKGBZ010000021">
    <property type="protein sequence ID" value="MCF3947331.1"/>
    <property type="molecule type" value="Genomic_DNA"/>
</dbReference>
<keyword evidence="1" id="KW-0805">Transcription regulation</keyword>
<evidence type="ECO:0000313" key="6">
    <source>
        <dbReference type="Proteomes" id="UP001521209"/>
    </source>
</evidence>
<evidence type="ECO:0000259" key="4">
    <source>
        <dbReference type="PROSITE" id="PS50943"/>
    </source>
</evidence>
<dbReference type="Proteomes" id="UP001521209">
    <property type="component" value="Unassembled WGS sequence"/>
</dbReference>
<feature type="domain" description="HTH cro/C1-type" evidence="4">
    <location>
        <begin position="11"/>
        <end position="65"/>
    </location>
</feature>
<dbReference type="InterPro" id="IPR001387">
    <property type="entry name" value="Cro/C1-type_HTH"/>
</dbReference>
<keyword evidence="3" id="KW-0804">Transcription</keyword>
<evidence type="ECO:0000256" key="1">
    <source>
        <dbReference type="ARBA" id="ARBA00023015"/>
    </source>
</evidence>
<dbReference type="InterPro" id="IPR050807">
    <property type="entry name" value="TransReg_Diox_bact_type"/>
</dbReference>
<dbReference type="SMART" id="SM00530">
    <property type="entry name" value="HTH_XRE"/>
    <property type="match status" value="1"/>
</dbReference>